<dbReference type="Pfam" id="PF02195">
    <property type="entry name" value="ParB_N"/>
    <property type="match status" value="1"/>
</dbReference>
<keyword evidence="2" id="KW-0159">Chromosome partition</keyword>
<dbReference type="GO" id="GO:0005694">
    <property type="term" value="C:chromosome"/>
    <property type="evidence" value="ECO:0007669"/>
    <property type="project" value="TreeGrafter"/>
</dbReference>
<gene>
    <name evidence="6" type="ORF">HY220_03315</name>
</gene>
<sequence length="324" mass="37122">MDEPTPNQNGENDAEIKPRAEASPIAPPIGFTRPEDEKPLAVPLTERRAHESIFWIERVLIEPNPYQPRREFDPKALEDLAESLKTHGMLQPILVSRVEIETPRGWETRYQLIAGERRWRAAGLANMEQIPVIIKKEPTNRMKLELALIENVQREDLNAIDRAKAFRQLIDDFKLMQREVAERIGKSREMVANSLRLLSLPPDMQEALSRGEIAEGHARAILMAGDNPELQRQLFNEIVTYKLNVREAENAARRISGKTLTPRRRLGSSGDPETQDWQTRLQEMFGTKVQVQKVGDRGKIVIEFYSDEELRGIIDKVLRDRGAL</sequence>
<proteinExistence type="inferred from homology"/>
<comment type="similarity">
    <text evidence="1">Belongs to the ParB family.</text>
</comment>
<dbReference type="GO" id="GO:0045881">
    <property type="term" value="P:positive regulation of sporulation resulting in formation of a cellular spore"/>
    <property type="evidence" value="ECO:0007669"/>
    <property type="project" value="TreeGrafter"/>
</dbReference>
<evidence type="ECO:0000256" key="3">
    <source>
        <dbReference type="ARBA" id="ARBA00023125"/>
    </source>
</evidence>
<dbReference type="NCBIfam" id="TIGR00180">
    <property type="entry name" value="parB_part"/>
    <property type="match status" value="1"/>
</dbReference>
<evidence type="ECO:0000259" key="5">
    <source>
        <dbReference type="SMART" id="SM00470"/>
    </source>
</evidence>
<accession>A0A9D6QU27</accession>
<dbReference type="InterPro" id="IPR004437">
    <property type="entry name" value="ParB/RepB/Spo0J"/>
</dbReference>
<dbReference type="AlphaFoldDB" id="A0A9D6QU27"/>
<organism evidence="6 7">
    <name type="scientific">Candidatus Sungiibacteriota bacterium</name>
    <dbReference type="NCBI Taxonomy" id="2750080"/>
    <lineage>
        <taxon>Bacteria</taxon>
        <taxon>Candidatus Sungiibacteriota</taxon>
    </lineage>
</organism>
<evidence type="ECO:0000256" key="1">
    <source>
        <dbReference type="ARBA" id="ARBA00006295"/>
    </source>
</evidence>
<dbReference type="Gene3D" id="1.10.10.2830">
    <property type="match status" value="1"/>
</dbReference>
<feature type="domain" description="ParB-like N-terminal" evidence="5">
    <location>
        <begin position="54"/>
        <end position="152"/>
    </location>
</feature>
<name>A0A9D6QU27_9BACT</name>
<dbReference type="InterPro" id="IPR057240">
    <property type="entry name" value="ParB_dimer_C"/>
</dbReference>
<feature type="region of interest" description="Disordered" evidence="4">
    <location>
        <begin position="1"/>
        <end position="38"/>
    </location>
</feature>
<reference evidence="6" key="1">
    <citation type="submission" date="2020-07" db="EMBL/GenBank/DDBJ databases">
        <title>Huge and variable diversity of episymbiotic CPR bacteria and DPANN archaea in groundwater ecosystems.</title>
        <authorList>
            <person name="He C.Y."/>
            <person name="Keren R."/>
            <person name="Whittaker M."/>
            <person name="Farag I.F."/>
            <person name="Doudna J."/>
            <person name="Cate J.H.D."/>
            <person name="Banfield J.F."/>
        </authorList>
    </citation>
    <scope>NUCLEOTIDE SEQUENCE</scope>
    <source>
        <strain evidence="6">NC_groundwater_972_Pr1_S-0.2um_49_27</strain>
    </source>
</reference>
<dbReference type="EMBL" id="JACQCQ010000012">
    <property type="protein sequence ID" value="MBI3627742.1"/>
    <property type="molecule type" value="Genomic_DNA"/>
</dbReference>
<dbReference type="FunFam" id="1.10.10.2830:FF:000001">
    <property type="entry name" value="Chromosome partitioning protein ParB"/>
    <property type="match status" value="1"/>
</dbReference>
<dbReference type="InterPro" id="IPR050336">
    <property type="entry name" value="Chromosome_partition/occlusion"/>
</dbReference>
<dbReference type="PANTHER" id="PTHR33375">
    <property type="entry name" value="CHROMOSOME-PARTITIONING PROTEIN PARB-RELATED"/>
    <property type="match status" value="1"/>
</dbReference>
<dbReference type="Proteomes" id="UP000808388">
    <property type="component" value="Unassembled WGS sequence"/>
</dbReference>
<dbReference type="Pfam" id="PF17762">
    <property type="entry name" value="HTH_ParB"/>
    <property type="match status" value="1"/>
</dbReference>
<dbReference type="FunFam" id="3.90.1530.30:FF:000001">
    <property type="entry name" value="Chromosome partitioning protein ParB"/>
    <property type="match status" value="1"/>
</dbReference>
<dbReference type="PANTHER" id="PTHR33375:SF1">
    <property type="entry name" value="CHROMOSOME-PARTITIONING PROTEIN PARB-RELATED"/>
    <property type="match status" value="1"/>
</dbReference>
<dbReference type="SUPFAM" id="SSF110849">
    <property type="entry name" value="ParB/Sulfiredoxin"/>
    <property type="match status" value="1"/>
</dbReference>
<evidence type="ECO:0000256" key="2">
    <source>
        <dbReference type="ARBA" id="ARBA00022829"/>
    </source>
</evidence>
<evidence type="ECO:0000313" key="7">
    <source>
        <dbReference type="Proteomes" id="UP000808388"/>
    </source>
</evidence>
<dbReference type="GO" id="GO:0003677">
    <property type="term" value="F:DNA binding"/>
    <property type="evidence" value="ECO:0007669"/>
    <property type="project" value="UniProtKB-KW"/>
</dbReference>
<dbReference type="SUPFAM" id="SSF109709">
    <property type="entry name" value="KorB DNA-binding domain-like"/>
    <property type="match status" value="1"/>
</dbReference>
<evidence type="ECO:0000313" key="6">
    <source>
        <dbReference type="EMBL" id="MBI3627742.1"/>
    </source>
</evidence>
<dbReference type="InterPro" id="IPR041468">
    <property type="entry name" value="HTH_ParB/Spo0J"/>
</dbReference>
<dbReference type="Gene3D" id="3.90.1530.30">
    <property type="match status" value="1"/>
</dbReference>
<dbReference type="Pfam" id="PF23552">
    <property type="entry name" value="ParB_C"/>
    <property type="match status" value="1"/>
</dbReference>
<feature type="compositionally biased region" description="Polar residues" evidence="4">
    <location>
        <begin position="1"/>
        <end position="11"/>
    </location>
</feature>
<comment type="caution">
    <text evidence="6">The sequence shown here is derived from an EMBL/GenBank/DDBJ whole genome shotgun (WGS) entry which is preliminary data.</text>
</comment>
<evidence type="ECO:0000256" key="4">
    <source>
        <dbReference type="SAM" id="MobiDB-lite"/>
    </source>
</evidence>
<dbReference type="SMART" id="SM00470">
    <property type="entry name" value="ParB"/>
    <property type="match status" value="1"/>
</dbReference>
<dbReference type="GO" id="GO:0007059">
    <property type="term" value="P:chromosome segregation"/>
    <property type="evidence" value="ECO:0007669"/>
    <property type="project" value="UniProtKB-KW"/>
</dbReference>
<dbReference type="InterPro" id="IPR036086">
    <property type="entry name" value="ParB/Sulfiredoxin_sf"/>
</dbReference>
<dbReference type="InterPro" id="IPR003115">
    <property type="entry name" value="ParB_N"/>
</dbReference>
<keyword evidence="3" id="KW-0238">DNA-binding</keyword>
<protein>
    <submittedName>
        <fullName evidence="6">ParB/RepB/Spo0J family partition protein</fullName>
    </submittedName>
</protein>
<dbReference type="CDD" id="cd16393">
    <property type="entry name" value="SPO0J_N"/>
    <property type="match status" value="1"/>
</dbReference>